<sequence>MMNGKRVEKHAAMRGFTLIETLVVMSLVLILISIAAMYNRNAGRQVLVAREHAKVLTTFVRARSAGLTIPKTDPSVERICAYGVHVDSAARTIILFKDLGEPLPGSCVSANHIYDGDSEALERSVLDATVNMAATNIQDVVFIPPSGEVIITNEGGTVVQSATVTVAGVESGLSRGVKINTFGQITEFEPIP</sequence>
<keyword evidence="1" id="KW-0812">Transmembrane</keyword>
<name>A0A1F8E0B6_9BACT</name>
<evidence type="ECO:0000256" key="1">
    <source>
        <dbReference type="SAM" id="Phobius"/>
    </source>
</evidence>
<dbReference type="AlphaFoldDB" id="A0A1F8E0B6"/>
<proteinExistence type="predicted"/>
<dbReference type="Proteomes" id="UP000179057">
    <property type="component" value="Unassembled WGS sequence"/>
</dbReference>
<dbReference type="PROSITE" id="PS00409">
    <property type="entry name" value="PROKAR_NTER_METHYL"/>
    <property type="match status" value="1"/>
</dbReference>
<organism evidence="2 3">
    <name type="scientific">Candidatus Wolfebacteria bacterium RIFOXYD1_FULL_48_65</name>
    <dbReference type="NCBI Taxonomy" id="1802561"/>
    <lineage>
        <taxon>Bacteria</taxon>
        <taxon>Candidatus Wolfeibacteriota</taxon>
    </lineage>
</organism>
<dbReference type="NCBIfam" id="TIGR02532">
    <property type="entry name" value="IV_pilin_GFxxxE"/>
    <property type="match status" value="1"/>
</dbReference>
<evidence type="ECO:0008006" key="4">
    <source>
        <dbReference type="Google" id="ProtNLM"/>
    </source>
</evidence>
<reference evidence="2 3" key="1">
    <citation type="journal article" date="2016" name="Nat. Commun.">
        <title>Thousands of microbial genomes shed light on interconnected biogeochemical processes in an aquifer system.</title>
        <authorList>
            <person name="Anantharaman K."/>
            <person name="Brown C.T."/>
            <person name="Hug L.A."/>
            <person name="Sharon I."/>
            <person name="Castelle C.J."/>
            <person name="Probst A.J."/>
            <person name="Thomas B.C."/>
            <person name="Singh A."/>
            <person name="Wilkins M.J."/>
            <person name="Karaoz U."/>
            <person name="Brodie E.L."/>
            <person name="Williams K.H."/>
            <person name="Hubbard S.S."/>
            <person name="Banfield J.F."/>
        </authorList>
    </citation>
    <scope>NUCLEOTIDE SEQUENCE [LARGE SCALE GENOMIC DNA]</scope>
</reference>
<feature type="transmembrane region" description="Helical" evidence="1">
    <location>
        <begin position="12"/>
        <end position="38"/>
    </location>
</feature>
<dbReference type="Pfam" id="PF07963">
    <property type="entry name" value="N_methyl"/>
    <property type="match status" value="1"/>
</dbReference>
<dbReference type="EMBL" id="MGIV01000014">
    <property type="protein sequence ID" value="OGM94253.1"/>
    <property type="molecule type" value="Genomic_DNA"/>
</dbReference>
<protein>
    <recommendedName>
        <fullName evidence="4">General secretion pathway GspH domain-containing protein</fullName>
    </recommendedName>
</protein>
<keyword evidence="1" id="KW-0472">Membrane</keyword>
<gene>
    <name evidence="2" type="ORF">A2610_03045</name>
</gene>
<evidence type="ECO:0000313" key="3">
    <source>
        <dbReference type="Proteomes" id="UP000179057"/>
    </source>
</evidence>
<keyword evidence="1" id="KW-1133">Transmembrane helix</keyword>
<accession>A0A1F8E0B6</accession>
<comment type="caution">
    <text evidence="2">The sequence shown here is derived from an EMBL/GenBank/DDBJ whole genome shotgun (WGS) entry which is preliminary data.</text>
</comment>
<dbReference type="InterPro" id="IPR012902">
    <property type="entry name" value="N_methyl_site"/>
</dbReference>
<evidence type="ECO:0000313" key="2">
    <source>
        <dbReference type="EMBL" id="OGM94253.1"/>
    </source>
</evidence>